<keyword evidence="2" id="KW-1185">Reference proteome</keyword>
<dbReference type="PANTHER" id="PTHR35617:SF3">
    <property type="entry name" value="CORE-BINDING (CB) DOMAIN-CONTAINING PROTEIN"/>
    <property type="match status" value="1"/>
</dbReference>
<dbReference type="AlphaFoldDB" id="A0A5B7JZ37"/>
<comment type="caution">
    <text evidence="1">The sequence shown here is derived from an EMBL/GenBank/DDBJ whole genome shotgun (WGS) entry which is preliminary data.</text>
</comment>
<proteinExistence type="predicted"/>
<name>A0A5B7JZ37_PORTR</name>
<organism evidence="1 2">
    <name type="scientific">Portunus trituberculatus</name>
    <name type="common">Swimming crab</name>
    <name type="synonym">Neptunus trituberculatus</name>
    <dbReference type="NCBI Taxonomy" id="210409"/>
    <lineage>
        <taxon>Eukaryota</taxon>
        <taxon>Metazoa</taxon>
        <taxon>Ecdysozoa</taxon>
        <taxon>Arthropoda</taxon>
        <taxon>Crustacea</taxon>
        <taxon>Multicrustacea</taxon>
        <taxon>Malacostraca</taxon>
        <taxon>Eumalacostraca</taxon>
        <taxon>Eucarida</taxon>
        <taxon>Decapoda</taxon>
        <taxon>Pleocyemata</taxon>
        <taxon>Brachyura</taxon>
        <taxon>Eubrachyura</taxon>
        <taxon>Portunoidea</taxon>
        <taxon>Portunidae</taxon>
        <taxon>Portuninae</taxon>
        <taxon>Portunus</taxon>
    </lineage>
</organism>
<protein>
    <recommendedName>
        <fullName evidence="3">Tyr recombinase domain-containing protein</fullName>
    </recommendedName>
</protein>
<gene>
    <name evidence="1" type="ORF">E2C01_095529</name>
</gene>
<dbReference type="Proteomes" id="UP000324222">
    <property type="component" value="Unassembled WGS sequence"/>
</dbReference>
<evidence type="ECO:0000313" key="2">
    <source>
        <dbReference type="Proteomes" id="UP000324222"/>
    </source>
</evidence>
<dbReference type="PANTHER" id="PTHR35617">
    <property type="entry name" value="PHAGE_INTEGRASE DOMAIN-CONTAINING PROTEIN"/>
    <property type="match status" value="1"/>
</dbReference>
<reference evidence="1 2" key="1">
    <citation type="submission" date="2019-05" db="EMBL/GenBank/DDBJ databases">
        <title>Another draft genome of Portunus trituberculatus and its Hox gene families provides insights of decapod evolution.</title>
        <authorList>
            <person name="Jeong J.-H."/>
            <person name="Song I."/>
            <person name="Kim S."/>
            <person name="Choi T."/>
            <person name="Kim D."/>
            <person name="Ryu S."/>
            <person name="Kim W."/>
        </authorList>
    </citation>
    <scope>NUCLEOTIDE SEQUENCE [LARGE SCALE GENOMIC DNA]</scope>
    <source>
        <tissue evidence="1">Muscle</tissue>
    </source>
</reference>
<evidence type="ECO:0008006" key="3">
    <source>
        <dbReference type="Google" id="ProtNLM"/>
    </source>
</evidence>
<dbReference type="OrthoDB" id="2348824at2759"/>
<accession>A0A5B7JZ37</accession>
<evidence type="ECO:0000313" key="1">
    <source>
        <dbReference type="EMBL" id="MPD00080.1"/>
    </source>
</evidence>
<dbReference type="EMBL" id="VSRR010121255">
    <property type="protein sequence ID" value="MPD00080.1"/>
    <property type="molecule type" value="Genomic_DNA"/>
</dbReference>
<sequence>MTISEFRVFFRIADPLKTSRPGDHMSELVFVAYPTDRRLCIVISIVSYLEHTCALQGPFTGFFLTTKPPIRIASQDTLRRWTKDMRSAGIDLNIFSPHSTRSASTSKAALKLPLATIISTVGWSWEFTFTRF</sequence>